<name>A0A9D4X150_PEA</name>
<feature type="region of interest" description="Disordered" evidence="1">
    <location>
        <begin position="183"/>
        <end position="212"/>
    </location>
</feature>
<keyword evidence="3" id="KW-1185">Reference proteome</keyword>
<reference evidence="2 3" key="1">
    <citation type="journal article" date="2022" name="Nat. Genet.">
        <title>Improved pea reference genome and pan-genome highlight genomic features and evolutionary characteristics.</title>
        <authorList>
            <person name="Yang T."/>
            <person name="Liu R."/>
            <person name="Luo Y."/>
            <person name="Hu S."/>
            <person name="Wang D."/>
            <person name="Wang C."/>
            <person name="Pandey M.K."/>
            <person name="Ge S."/>
            <person name="Xu Q."/>
            <person name="Li N."/>
            <person name="Li G."/>
            <person name="Huang Y."/>
            <person name="Saxena R.K."/>
            <person name="Ji Y."/>
            <person name="Li M."/>
            <person name="Yan X."/>
            <person name="He Y."/>
            <person name="Liu Y."/>
            <person name="Wang X."/>
            <person name="Xiang C."/>
            <person name="Varshney R.K."/>
            <person name="Ding H."/>
            <person name="Gao S."/>
            <person name="Zong X."/>
        </authorList>
    </citation>
    <scope>NUCLEOTIDE SEQUENCE [LARGE SCALE GENOMIC DNA]</scope>
    <source>
        <strain evidence="2 3">cv. Zhongwan 6</strain>
    </source>
</reference>
<dbReference type="InterPro" id="IPR044709">
    <property type="entry name" value="TAN1"/>
</dbReference>
<gene>
    <name evidence="2" type="ORF">KIW84_056507</name>
</gene>
<dbReference type="GO" id="GO:0009574">
    <property type="term" value="C:preprophase band"/>
    <property type="evidence" value="ECO:0007669"/>
    <property type="project" value="TreeGrafter"/>
</dbReference>
<dbReference type="GO" id="GO:0000911">
    <property type="term" value="P:cytokinesis by cell plate formation"/>
    <property type="evidence" value="ECO:0007669"/>
    <property type="project" value="TreeGrafter"/>
</dbReference>
<evidence type="ECO:0000256" key="1">
    <source>
        <dbReference type="SAM" id="MobiDB-lite"/>
    </source>
</evidence>
<comment type="caution">
    <text evidence="2">The sequence shown here is derived from an EMBL/GenBank/DDBJ whole genome shotgun (WGS) entry which is preliminary data.</text>
</comment>
<proteinExistence type="predicted"/>
<dbReference type="GO" id="GO:2000694">
    <property type="term" value="P:regulation of phragmoplast microtubule organization"/>
    <property type="evidence" value="ECO:0007669"/>
    <property type="project" value="InterPro"/>
</dbReference>
<dbReference type="GO" id="GO:0005875">
    <property type="term" value="C:microtubule associated complex"/>
    <property type="evidence" value="ECO:0007669"/>
    <property type="project" value="TreeGrafter"/>
</dbReference>
<feature type="compositionally biased region" description="Polar residues" evidence="1">
    <location>
        <begin position="130"/>
        <end position="148"/>
    </location>
</feature>
<dbReference type="EMBL" id="JAMSHJ010000005">
    <property type="protein sequence ID" value="KAI5411452.1"/>
    <property type="molecule type" value="Genomic_DNA"/>
</dbReference>
<dbReference type="Gramene" id="Psat05G0650700-T1">
    <property type="protein sequence ID" value="KAI5411452.1"/>
    <property type="gene ID" value="KIW84_056507"/>
</dbReference>
<evidence type="ECO:0000313" key="3">
    <source>
        <dbReference type="Proteomes" id="UP001058974"/>
    </source>
</evidence>
<sequence>MSCSMWRKPTWLCCMNHDHTKPAVPAKDHNYMLQKTIRKWTLNMLQNHKRLANYHVLIDKTILQALNMEPIHQVAAAACKKKNQLMHVMEEQTLRTLNLGLEGRKRSKQNYTMMVLLHFKKLVQESLRIKNSSTRKSPVGKSPSTPNTGEWRRMSLPAMLVGETIGEILHARQFAKKLVSAINCQTPSKEDPKTPIPQRPSKKTAQKSDGIR</sequence>
<accession>A0A9D4X150</accession>
<dbReference type="Proteomes" id="UP001058974">
    <property type="component" value="Chromosome 5"/>
</dbReference>
<dbReference type="PANTHER" id="PTHR35728">
    <property type="entry name" value="MICROTUBULE-BINDING PROTEIN TANGLED-RELATED"/>
    <property type="match status" value="1"/>
</dbReference>
<feature type="region of interest" description="Disordered" evidence="1">
    <location>
        <begin position="130"/>
        <end position="151"/>
    </location>
</feature>
<organism evidence="2 3">
    <name type="scientific">Pisum sativum</name>
    <name type="common">Garden pea</name>
    <name type="synonym">Lathyrus oleraceus</name>
    <dbReference type="NCBI Taxonomy" id="3888"/>
    <lineage>
        <taxon>Eukaryota</taxon>
        <taxon>Viridiplantae</taxon>
        <taxon>Streptophyta</taxon>
        <taxon>Embryophyta</taxon>
        <taxon>Tracheophyta</taxon>
        <taxon>Spermatophyta</taxon>
        <taxon>Magnoliopsida</taxon>
        <taxon>eudicotyledons</taxon>
        <taxon>Gunneridae</taxon>
        <taxon>Pentapetalae</taxon>
        <taxon>rosids</taxon>
        <taxon>fabids</taxon>
        <taxon>Fabales</taxon>
        <taxon>Fabaceae</taxon>
        <taxon>Papilionoideae</taxon>
        <taxon>50 kb inversion clade</taxon>
        <taxon>NPAAA clade</taxon>
        <taxon>Hologalegina</taxon>
        <taxon>IRL clade</taxon>
        <taxon>Fabeae</taxon>
        <taxon>Lathyrus</taxon>
    </lineage>
</organism>
<protein>
    <submittedName>
        <fullName evidence="2">Uncharacterized protein</fullName>
    </submittedName>
</protein>
<evidence type="ECO:0000313" key="2">
    <source>
        <dbReference type="EMBL" id="KAI5411452.1"/>
    </source>
</evidence>
<dbReference type="PANTHER" id="PTHR35728:SF1">
    <property type="entry name" value="MICROTUBULE-BINDING PROTEIN TANGLED-RELATED"/>
    <property type="match status" value="1"/>
</dbReference>
<dbReference type="AlphaFoldDB" id="A0A9D4X150"/>
<dbReference type="GO" id="GO:0008017">
    <property type="term" value="F:microtubule binding"/>
    <property type="evidence" value="ECO:0007669"/>
    <property type="project" value="InterPro"/>
</dbReference>